<dbReference type="Proteomes" id="UP000567179">
    <property type="component" value="Unassembled WGS sequence"/>
</dbReference>
<comment type="caution">
    <text evidence="3">The sequence shown here is derived from an EMBL/GenBank/DDBJ whole genome shotgun (WGS) entry which is preliminary data.</text>
</comment>
<reference evidence="3 4" key="1">
    <citation type="journal article" date="2020" name="ISME J.">
        <title>Uncovering the hidden diversity of litter-decomposition mechanisms in mushroom-forming fungi.</title>
        <authorList>
            <person name="Floudas D."/>
            <person name="Bentzer J."/>
            <person name="Ahren D."/>
            <person name="Johansson T."/>
            <person name="Persson P."/>
            <person name="Tunlid A."/>
        </authorList>
    </citation>
    <scope>NUCLEOTIDE SEQUENCE [LARGE SCALE GENOMIC DNA]</scope>
    <source>
        <strain evidence="3 4">CBS 101986</strain>
    </source>
</reference>
<gene>
    <name evidence="3" type="ORF">D9619_000498</name>
</gene>
<proteinExistence type="predicted"/>
<organism evidence="3 4">
    <name type="scientific">Psilocybe cf. subviscida</name>
    <dbReference type="NCBI Taxonomy" id="2480587"/>
    <lineage>
        <taxon>Eukaryota</taxon>
        <taxon>Fungi</taxon>
        <taxon>Dikarya</taxon>
        <taxon>Basidiomycota</taxon>
        <taxon>Agaricomycotina</taxon>
        <taxon>Agaricomycetes</taxon>
        <taxon>Agaricomycetidae</taxon>
        <taxon>Agaricales</taxon>
        <taxon>Agaricineae</taxon>
        <taxon>Strophariaceae</taxon>
        <taxon>Psilocybe</taxon>
    </lineage>
</organism>
<dbReference type="InterPro" id="IPR036005">
    <property type="entry name" value="Creatinase/aminopeptidase-like"/>
</dbReference>
<feature type="domain" description="Peptidase M24" evidence="2">
    <location>
        <begin position="193"/>
        <end position="362"/>
    </location>
</feature>
<keyword evidence="1" id="KW-0732">Signal</keyword>
<sequence length="454" mass="51572">MLLSLLSLWGLIELSLLASSATAQLHPKEPATYQVLPSLRERATIQDKWTAERIANIPSLLKKYDAQAWLICHREHAEDTVWWSIKNATDFDTRRRTIMLFHTGREGLPNPIKWIDNTGQAWPELRATLDELSPNRIVLNVDENIAFSGGLHAGELAVIERELGAQWMNRTVNEAMLAVEYVATRVPGQKHYYRKMQEIAWALVEEGFSEKVIVPGKTTTEDLSWWFREKMQSLNVTTWFQPSITVVNRVSFPGSPEGDKPIQEGDMLHIDYGITAMGLNTDTQHLGYVLRTDDEQAETDATNSLKEGLRKSNRMQDIILAHMRPGQTGNEVLQKSLAQMKEEGIEGQIYCHPIGDWGHDAGAVMGFTNLPTYVPVLGELPILANTFYSIELFAYHFISERNETLRFAQEEDVAWSEESKSWSFVYGRQERFHLIDARKASKAASPPVLFTDQT</sequence>
<name>A0A8H5BFD7_9AGAR</name>
<dbReference type="InterPro" id="IPR000994">
    <property type="entry name" value="Pept_M24"/>
</dbReference>
<evidence type="ECO:0000313" key="3">
    <source>
        <dbReference type="EMBL" id="KAF5322307.1"/>
    </source>
</evidence>
<protein>
    <recommendedName>
        <fullName evidence="2">Peptidase M24 domain-containing protein</fullName>
    </recommendedName>
</protein>
<dbReference type="OrthoDB" id="3632757at2759"/>
<dbReference type="SUPFAM" id="SSF55920">
    <property type="entry name" value="Creatinase/aminopeptidase"/>
    <property type="match status" value="1"/>
</dbReference>
<dbReference type="CDD" id="cd01066">
    <property type="entry name" value="APP_MetAP"/>
    <property type="match status" value="1"/>
</dbReference>
<feature type="signal peptide" evidence="1">
    <location>
        <begin position="1"/>
        <end position="23"/>
    </location>
</feature>
<evidence type="ECO:0000313" key="4">
    <source>
        <dbReference type="Proteomes" id="UP000567179"/>
    </source>
</evidence>
<dbReference type="EMBL" id="JAACJJ010000028">
    <property type="protein sequence ID" value="KAF5322307.1"/>
    <property type="molecule type" value="Genomic_DNA"/>
</dbReference>
<dbReference type="AlphaFoldDB" id="A0A8H5BFD7"/>
<keyword evidence="4" id="KW-1185">Reference proteome</keyword>
<feature type="chain" id="PRO_5034503562" description="Peptidase M24 domain-containing protein" evidence="1">
    <location>
        <begin position="24"/>
        <end position="454"/>
    </location>
</feature>
<dbReference type="Gene3D" id="3.90.230.10">
    <property type="entry name" value="Creatinase/methionine aminopeptidase superfamily"/>
    <property type="match status" value="1"/>
</dbReference>
<evidence type="ECO:0000259" key="2">
    <source>
        <dbReference type="Pfam" id="PF00557"/>
    </source>
</evidence>
<accession>A0A8H5BFD7</accession>
<evidence type="ECO:0000256" key="1">
    <source>
        <dbReference type="SAM" id="SignalP"/>
    </source>
</evidence>
<dbReference type="Pfam" id="PF00557">
    <property type="entry name" value="Peptidase_M24"/>
    <property type="match status" value="1"/>
</dbReference>